<comment type="similarity">
    <text evidence="3">Belongs to the flagella basal body rod proteins family.</text>
</comment>
<dbReference type="GO" id="GO:0005576">
    <property type="term" value="C:extracellular region"/>
    <property type="evidence" value="ECO:0007669"/>
    <property type="project" value="UniProtKB-SubCell"/>
</dbReference>
<keyword evidence="6" id="KW-0975">Bacterial flagellum</keyword>
<dbReference type="PANTHER" id="PTHR30033:SF1">
    <property type="entry name" value="FLAGELLAR HOOK-ASSOCIATED PROTEIN 1"/>
    <property type="match status" value="1"/>
</dbReference>
<dbReference type="NCBIfam" id="TIGR02492">
    <property type="entry name" value="flgK_ends"/>
    <property type="match status" value="1"/>
</dbReference>
<feature type="domain" description="Flagellar basal-body/hook protein C-terminal" evidence="7">
    <location>
        <begin position="633"/>
        <end position="672"/>
    </location>
</feature>
<dbReference type="SUPFAM" id="SSF64518">
    <property type="entry name" value="Phase 1 flagellin"/>
    <property type="match status" value="2"/>
</dbReference>
<dbReference type="OrthoDB" id="9802553at2"/>
<evidence type="ECO:0000256" key="6">
    <source>
        <dbReference type="ARBA" id="ARBA00023143"/>
    </source>
</evidence>
<feature type="domain" description="Flagellar hook-associated protein FlgK helical" evidence="8">
    <location>
        <begin position="94"/>
        <end position="328"/>
    </location>
</feature>
<dbReference type="Pfam" id="PF22638">
    <property type="entry name" value="FlgK_D1"/>
    <property type="match status" value="1"/>
</dbReference>
<dbReference type="Proteomes" id="UP000199032">
    <property type="component" value="Unassembled WGS sequence"/>
</dbReference>
<dbReference type="RefSeq" id="WP_090750214.1">
    <property type="nucleotide sequence ID" value="NZ_CZQA01000010.1"/>
</dbReference>
<keyword evidence="5" id="KW-0964">Secreted</keyword>
<evidence type="ECO:0000313" key="10">
    <source>
        <dbReference type="Proteomes" id="UP000199032"/>
    </source>
</evidence>
<evidence type="ECO:0000256" key="5">
    <source>
        <dbReference type="ARBA" id="ARBA00022525"/>
    </source>
</evidence>
<dbReference type="AlphaFoldDB" id="A0A0S4LLV5"/>
<evidence type="ECO:0000259" key="7">
    <source>
        <dbReference type="Pfam" id="PF06429"/>
    </source>
</evidence>
<evidence type="ECO:0000256" key="1">
    <source>
        <dbReference type="ARBA" id="ARBA00004365"/>
    </source>
</evidence>
<sequence>MGLSALMDIAKTALFTAQQGLTVTGHNIGNVNTPGFSRQQVVLTEERPVDGSPGQVGTGVRIAEIRRAVDVFLNREVKESHEDLGQFTVLRDELNRLESLFGDARGQGLSGKLNELFKAFQDATTTPSQVSSRSVVLGRASTLAGAFHQINTDLVETRRAIDVQVGVTIDEVNTLTAKIAEFNTQIKSAEVSGQNANDLRDQRDLAVNELATRVEVFTLDRSDGTISVFTARGLVLVDQETTRHLVGVESTDNQGLLEIGYDIGGTQPAIISDLISTGRLRGLLDVRDQSIPSVQRGIDALAGSLINEVNQLHRVGYGLDGSTGNDVFSGLSVTTNAPTTNTGSSSIGSGAITAPSSLTFHDYEVRFSGTNSYSIVDATTGAGIHGNYTGTAITPPTVDTPFNIVSGVNDTLVVSVDGTTSGTITLNGAASPGQPYASGSALATELQNKINADATLTAAGRRVAVNFDSTTNRLLVRSNLTGGASAVDVTGGTARAGLGLSGGTATAASGTYSGPQTFHVDGIAVTVSGAPAANDVLAFNSRENAARDILVALSDPSKLALSSTRAGVPGNNQNGLNLVALQSKTITSLDNATLLDSYRKTTADLGVASQVAAQRLDTEEVRQEQLQSFHAQVSGVSLDEELVNLLKFQRAFEAASRMIVAADEMMSTLISLKR</sequence>
<dbReference type="Pfam" id="PF06429">
    <property type="entry name" value="Flg_bbr_C"/>
    <property type="match status" value="1"/>
</dbReference>
<dbReference type="GO" id="GO:0005198">
    <property type="term" value="F:structural molecule activity"/>
    <property type="evidence" value="ECO:0007669"/>
    <property type="project" value="InterPro"/>
</dbReference>
<dbReference type="GO" id="GO:0009424">
    <property type="term" value="C:bacterial-type flagellum hook"/>
    <property type="evidence" value="ECO:0007669"/>
    <property type="project" value="InterPro"/>
</dbReference>
<reference evidence="9 10" key="1">
    <citation type="submission" date="2015-10" db="EMBL/GenBank/DDBJ databases">
        <authorList>
            <person name="Gilbert D.G."/>
        </authorList>
    </citation>
    <scope>NUCLEOTIDE SEQUENCE [LARGE SCALE GENOMIC DNA]</scope>
    <source>
        <strain evidence="9">COMA1</strain>
    </source>
</reference>
<dbReference type="STRING" id="1742972.COMA1_40221"/>
<gene>
    <name evidence="9" type="ORF">COMA1_40221</name>
</gene>
<evidence type="ECO:0000256" key="3">
    <source>
        <dbReference type="ARBA" id="ARBA00009677"/>
    </source>
</evidence>
<keyword evidence="10" id="KW-1185">Reference proteome</keyword>
<evidence type="ECO:0000259" key="8">
    <source>
        <dbReference type="Pfam" id="PF22638"/>
    </source>
</evidence>
<name>A0A0S4LLV5_9BACT</name>
<dbReference type="PRINTS" id="PR01005">
    <property type="entry name" value="FLGHOOKAP1"/>
</dbReference>
<proteinExistence type="inferred from homology"/>
<dbReference type="InterPro" id="IPR002371">
    <property type="entry name" value="FlgK"/>
</dbReference>
<protein>
    <recommendedName>
        <fullName evidence="4">Flagellar hook-associated protein 1</fullName>
    </recommendedName>
</protein>
<dbReference type="InterPro" id="IPR010930">
    <property type="entry name" value="Flg_bb/hook_C_dom"/>
</dbReference>
<evidence type="ECO:0000256" key="4">
    <source>
        <dbReference type="ARBA" id="ARBA00016244"/>
    </source>
</evidence>
<dbReference type="EMBL" id="CZQA01000010">
    <property type="protein sequence ID" value="CUS37722.1"/>
    <property type="molecule type" value="Genomic_DNA"/>
</dbReference>
<dbReference type="GO" id="GO:0044780">
    <property type="term" value="P:bacterial-type flagellum assembly"/>
    <property type="evidence" value="ECO:0007669"/>
    <property type="project" value="InterPro"/>
</dbReference>
<accession>A0A0S4LLV5</accession>
<dbReference type="PANTHER" id="PTHR30033">
    <property type="entry name" value="FLAGELLAR HOOK-ASSOCIATED PROTEIN 1"/>
    <property type="match status" value="1"/>
</dbReference>
<comment type="subcellular location">
    <subcellularLocation>
        <location evidence="1">Bacterial flagellum</location>
    </subcellularLocation>
    <subcellularLocation>
        <location evidence="2">Secreted</location>
    </subcellularLocation>
</comment>
<evidence type="ECO:0000313" key="9">
    <source>
        <dbReference type="EMBL" id="CUS37722.1"/>
    </source>
</evidence>
<dbReference type="InterPro" id="IPR053927">
    <property type="entry name" value="FlgK_helical"/>
</dbReference>
<evidence type="ECO:0000256" key="2">
    <source>
        <dbReference type="ARBA" id="ARBA00004613"/>
    </source>
</evidence>
<organism evidence="9 10">
    <name type="scientific">Candidatus Nitrospira nitrosa</name>
    <dbReference type="NCBI Taxonomy" id="1742972"/>
    <lineage>
        <taxon>Bacteria</taxon>
        <taxon>Pseudomonadati</taxon>
        <taxon>Nitrospirota</taxon>
        <taxon>Nitrospiria</taxon>
        <taxon>Nitrospirales</taxon>
        <taxon>Nitrospiraceae</taxon>
        <taxon>Nitrospira</taxon>
    </lineage>
</organism>